<feature type="non-terminal residue" evidence="1">
    <location>
        <position position="106"/>
    </location>
</feature>
<name>A0AAU9VQ59_9CNID</name>
<gene>
    <name evidence="1" type="ORF">PMEA_00010161</name>
</gene>
<feature type="non-terminal residue" evidence="1">
    <location>
        <position position="1"/>
    </location>
</feature>
<keyword evidence="2" id="KW-1185">Reference proteome</keyword>
<sequence length="106" mass="12193">KEQAILRKNTQPTKTKKESNRCVCKRNVWVKSAKRKSTCHRSLYTRAKCKLSNLIKHAKRCFFQEIIDKNKGNPKGIWKALKTLGGVKKDQVTSRQLITEHGAITD</sequence>
<dbReference type="AlphaFoldDB" id="A0AAU9VQ59"/>
<organism evidence="1 2">
    <name type="scientific">Pocillopora meandrina</name>
    <dbReference type="NCBI Taxonomy" id="46732"/>
    <lineage>
        <taxon>Eukaryota</taxon>
        <taxon>Metazoa</taxon>
        <taxon>Cnidaria</taxon>
        <taxon>Anthozoa</taxon>
        <taxon>Hexacorallia</taxon>
        <taxon>Scleractinia</taxon>
        <taxon>Astrocoeniina</taxon>
        <taxon>Pocilloporidae</taxon>
        <taxon>Pocillopora</taxon>
    </lineage>
</organism>
<dbReference type="Proteomes" id="UP001159428">
    <property type="component" value="Unassembled WGS sequence"/>
</dbReference>
<dbReference type="EMBL" id="CALNXJ010000002">
    <property type="protein sequence ID" value="CAH3032922.1"/>
    <property type="molecule type" value="Genomic_DNA"/>
</dbReference>
<accession>A0AAU9VQ59</accession>
<evidence type="ECO:0000313" key="1">
    <source>
        <dbReference type="EMBL" id="CAH3032922.1"/>
    </source>
</evidence>
<comment type="caution">
    <text evidence="1">The sequence shown here is derived from an EMBL/GenBank/DDBJ whole genome shotgun (WGS) entry which is preliminary data.</text>
</comment>
<reference evidence="1 2" key="1">
    <citation type="submission" date="2022-05" db="EMBL/GenBank/DDBJ databases">
        <authorList>
            <consortium name="Genoscope - CEA"/>
            <person name="William W."/>
        </authorList>
    </citation>
    <scope>NUCLEOTIDE SEQUENCE [LARGE SCALE GENOMIC DNA]</scope>
</reference>
<proteinExistence type="predicted"/>
<evidence type="ECO:0000313" key="2">
    <source>
        <dbReference type="Proteomes" id="UP001159428"/>
    </source>
</evidence>
<protein>
    <submittedName>
        <fullName evidence="1">Uncharacterized protein</fullName>
    </submittedName>
</protein>